<evidence type="ECO:0000256" key="2">
    <source>
        <dbReference type="SAM" id="SignalP"/>
    </source>
</evidence>
<name>A0AAD6VLR6_9AGAR</name>
<protein>
    <submittedName>
        <fullName evidence="3">Uncharacterized protein</fullName>
    </submittedName>
</protein>
<comment type="caution">
    <text evidence="3">The sequence shown here is derived from an EMBL/GenBank/DDBJ whole genome shotgun (WGS) entry which is preliminary data.</text>
</comment>
<feature type="region of interest" description="Disordered" evidence="1">
    <location>
        <begin position="55"/>
        <end position="81"/>
    </location>
</feature>
<feature type="chain" id="PRO_5042032580" evidence="2">
    <location>
        <begin position="20"/>
        <end position="81"/>
    </location>
</feature>
<accession>A0AAD6VLR6</accession>
<evidence type="ECO:0000313" key="4">
    <source>
        <dbReference type="Proteomes" id="UP001219525"/>
    </source>
</evidence>
<dbReference type="AlphaFoldDB" id="A0AAD6VLR6"/>
<feature type="signal peptide" evidence="2">
    <location>
        <begin position="1"/>
        <end position="19"/>
    </location>
</feature>
<sequence>MRFISAIYVICGLVLAAQAAPATQARAVAPDGSLVGRTGGDVFVELDLAAREPDADVERSLSVTDEVPDERTDDPSGCVVV</sequence>
<dbReference type="EMBL" id="JARJCW010000016">
    <property type="protein sequence ID" value="KAJ7215944.1"/>
    <property type="molecule type" value="Genomic_DNA"/>
</dbReference>
<organism evidence="3 4">
    <name type="scientific">Mycena pura</name>
    <dbReference type="NCBI Taxonomy" id="153505"/>
    <lineage>
        <taxon>Eukaryota</taxon>
        <taxon>Fungi</taxon>
        <taxon>Dikarya</taxon>
        <taxon>Basidiomycota</taxon>
        <taxon>Agaricomycotina</taxon>
        <taxon>Agaricomycetes</taxon>
        <taxon>Agaricomycetidae</taxon>
        <taxon>Agaricales</taxon>
        <taxon>Marasmiineae</taxon>
        <taxon>Mycenaceae</taxon>
        <taxon>Mycena</taxon>
    </lineage>
</organism>
<keyword evidence="2" id="KW-0732">Signal</keyword>
<proteinExistence type="predicted"/>
<gene>
    <name evidence="3" type="ORF">GGX14DRAFT_442534</name>
</gene>
<keyword evidence="4" id="KW-1185">Reference proteome</keyword>
<evidence type="ECO:0000256" key="1">
    <source>
        <dbReference type="SAM" id="MobiDB-lite"/>
    </source>
</evidence>
<reference evidence="3" key="1">
    <citation type="submission" date="2023-03" db="EMBL/GenBank/DDBJ databases">
        <title>Massive genome expansion in bonnet fungi (Mycena s.s.) driven by repeated elements and novel gene families across ecological guilds.</title>
        <authorList>
            <consortium name="Lawrence Berkeley National Laboratory"/>
            <person name="Harder C.B."/>
            <person name="Miyauchi S."/>
            <person name="Viragh M."/>
            <person name="Kuo A."/>
            <person name="Thoen E."/>
            <person name="Andreopoulos B."/>
            <person name="Lu D."/>
            <person name="Skrede I."/>
            <person name="Drula E."/>
            <person name="Henrissat B."/>
            <person name="Morin E."/>
            <person name="Kohler A."/>
            <person name="Barry K."/>
            <person name="LaButti K."/>
            <person name="Morin E."/>
            <person name="Salamov A."/>
            <person name="Lipzen A."/>
            <person name="Mereny Z."/>
            <person name="Hegedus B."/>
            <person name="Baldrian P."/>
            <person name="Stursova M."/>
            <person name="Weitz H."/>
            <person name="Taylor A."/>
            <person name="Grigoriev I.V."/>
            <person name="Nagy L.G."/>
            <person name="Martin F."/>
            <person name="Kauserud H."/>
        </authorList>
    </citation>
    <scope>NUCLEOTIDE SEQUENCE</scope>
    <source>
        <strain evidence="3">9144</strain>
    </source>
</reference>
<dbReference type="Proteomes" id="UP001219525">
    <property type="component" value="Unassembled WGS sequence"/>
</dbReference>
<evidence type="ECO:0000313" key="3">
    <source>
        <dbReference type="EMBL" id="KAJ7215944.1"/>
    </source>
</evidence>